<keyword evidence="1" id="KW-1133">Transmembrane helix</keyword>
<evidence type="ECO:0000256" key="2">
    <source>
        <dbReference type="SAM" id="SignalP"/>
    </source>
</evidence>
<reference evidence="4" key="1">
    <citation type="submission" date="2022-11" db="UniProtKB">
        <authorList>
            <consortium name="WormBaseParasite"/>
        </authorList>
    </citation>
    <scope>IDENTIFICATION</scope>
</reference>
<sequence>MGLLILIMFISIFGGIKENYRWFILNQAIWDFVNSYYEQCDPVIYGQRQVYIQKTCPNCDVLNEFWYRVLEIYANFIQSFSTFKEVFYLFMSVIASICIIAKIVKRFRFQLTQNRKDFYISARIAFVLLFQTLINLIIAFLIIVSQRNEIDIKLPFLKGATAFMFDKVLPLWITGLYGLSRYSILEAITQIRIFIEAILVLLVMAGYREAVLKVVTKIFKFFVSKIPFPKSFSSVSNNNRQNISSITIY</sequence>
<keyword evidence="1" id="KW-0812">Transmembrane</keyword>
<feature type="chain" id="PRO_5037203209" evidence="2">
    <location>
        <begin position="19"/>
        <end position="249"/>
    </location>
</feature>
<feature type="transmembrane region" description="Helical" evidence="1">
    <location>
        <begin position="191"/>
        <end position="207"/>
    </location>
</feature>
<feature type="transmembrane region" description="Helical" evidence="1">
    <location>
        <begin position="86"/>
        <end position="104"/>
    </location>
</feature>
<keyword evidence="2" id="KW-0732">Signal</keyword>
<dbReference type="AlphaFoldDB" id="A0A914Q0M1"/>
<organism evidence="3 4">
    <name type="scientific">Panagrolaimus davidi</name>
    <dbReference type="NCBI Taxonomy" id="227884"/>
    <lineage>
        <taxon>Eukaryota</taxon>
        <taxon>Metazoa</taxon>
        <taxon>Ecdysozoa</taxon>
        <taxon>Nematoda</taxon>
        <taxon>Chromadorea</taxon>
        <taxon>Rhabditida</taxon>
        <taxon>Tylenchina</taxon>
        <taxon>Panagrolaimomorpha</taxon>
        <taxon>Panagrolaimoidea</taxon>
        <taxon>Panagrolaimidae</taxon>
        <taxon>Panagrolaimus</taxon>
    </lineage>
</organism>
<evidence type="ECO:0000313" key="4">
    <source>
        <dbReference type="WBParaSite" id="PDA_v2.g20672.t1"/>
    </source>
</evidence>
<feature type="signal peptide" evidence="2">
    <location>
        <begin position="1"/>
        <end position="18"/>
    </location>
</feature>
<keyword evidence="3" id="KW-1185">Reference proteome</keyword>
<keyword evidence="1" id="KW-0472">Membrane</keyword>
<protein>
    <submittedName>
        <fullName evidence="4">Uncharacterized protein</fullName>
    </submittedName>
</protein>
<evidence type="ECO:0000256" key="1">
    <source>
        <dbReference type="SAM" id="Phobius"/>
    </source>
</evidence>
<proteinExistence type="predicted"/>
<evidence type="ECO:0000313" key="3">
    <source>
        <dbReference type="Proteomes" id="UP000887578"/>
    </source>
</evidence>
<dbReference type="Proteomes" id="UP000887578">
    <property type="component" value="Unplaced"/>
</dbReference>
<dbReference type="WBParaSite" id="PDA_v2.g20672.t1">
    <property type="protein sequence ID" value="PDA_v2.g20672.t1"/>
    <property type="gene ID" value="PDA_v2.g20672"/>
</dbReference>
<feature type="transmembrane region" description="Helical" evidence="1">
    <location>
        <begin position="156"/>
        <end position="179"/>
    </location>
</feature>
<name>A0A914Q0M1_9BILA</name>
<feature type="transmembrane region" description="Helical" evidence="1">
    <location>
        <begin position="124"/>
        <end position="144"/>
    </location>
</feature>
<accession>A0A914Q0M1</accession>